<dbReference type="PROSITE" id="PS50110">
    <property type="entry name" value="RESPONSE_REGULATORY"/>
    <property type="match status" value="1"/>
</dbReference>
<dbReference type="EMBL" id="QBMN01000161">
    <property type="protein sequence ID" value="PZO35696.1"/>
    <property type="molecule type" value="Genomic_DNA"/>
</dbReference>
<dbReference type="SUPFAM" id="SSF52172">
    <property type="entry name" value="CheY-like"/>
    <property type="match status" value="1"/>
</dbReference>
<dbReference type="GO" id="GO:0043709">
    <property type="term" value="P:cell adhesion involved in single-species biofilm formation"/>
    <property type="evidence" value="ECO:0007669"/>
    <property type="project" value="TreeGrafter"/>
</dbReference>
<evidence type="ECO:0000256" key="6">
    <source>
        <dbReference type="PROSITE-ProRule" id="PRU00169"/>
    </source>
</evidence>
<dbReference type="SMART" id="SM00267">
    <property type="entry name" value="GGDEF"/>
    <property type="match status" value="1"/>
</dbReference>
<name>A0A2W4VTM4_9CYAN</name>
<sequence length="325" mass="36063">MSIQPESAVILVADDDAFIRHMLTRYLEHEGYQVIEAANGEAALKLYFDHLPDLVLLDALMPGVDGFEVCQRLQTMTQGNLAPILMITGLEDEKSVDQAFAIGVVDYVTKPIHWAVLRQRVRRLIHQHRLERQLREANYQLQQLTVIDSLTQVANRRRFDEYLLQEWDRALRGHLPLSLIIGDLDHFKPYNDHYGHQAGDRCLQAVAQALDHCSSRASDLVARYGGEEFAVILPNTAMAGAMQVGDRLVKAIQALALPHAASPTAPIVTLSCGGATVMPRADLLPANLILTADQALYQAKGRGRNQVRGTAVVLPTPEPWFSAKP</sequence>
<evidence type="ECO:0000313" key="10">
    <source>
        <dbReference type="Proteomes" id="UP000249081"/>
    </source>
</evidence>
<evidence type="ECO:0000256" key="5">
    <source>
        <dbReference type="ARBA" id="ARBA00023163"/>
    </source>
</evidence>
<reference evidence="9 10" key="2">
    <citation type="submission" date="2018-06" db="EMBL/GenBank/DDBJ databases">
        <title>Metagenomic assembly of (sub)arctic Cyanobacteria and their associated microbiome from non-axenic cultures.</title>
        <authorList>
            <person name="Baurain D."/>
        </authorList>
    </citation>
    <scope>NUCLEOTIDE SEQUENCE [LARGE SCALE GENOMIC DNA]</scope>
    <source>
        <strain evidence="9">ULC041bin1</strain>
    </source>
</reference>
<feature type="domain" description="GGDEF" evidence="8">
    <location>
        <begin position="175"/>
        <end position="312"/>
    </location>
</feature>
<evidence type="ECO:0000256" key="1">
    <source>
        <dbReference type="ARBA" id="ARBA00022553"/>
    </source>
</evidence>
<keyword evidence="5" id="KW-0804">Transcription</keyword>
<keyword evidence="1 6" id="KW-0597">Phosphoprotein</keyword>
<evidence type="ECO:0000256" key="4">
    <source>
        <dbReference type="ARBA" id="ARBA00023125"/>
    </source>
</evidence>
<dbReference type="InterPro" id="IPR001789">
    <property type="entry name" value="Sig_transdc_resp-reg_receiver"/>
</dbReference>
<dbReference type="PANTHER" id="PTHR45138:SF9">
    <property type="entry name" value="DIGUANYLATE CYCLASE DGCM-RELATED"/>
    <property type="match status" value="1"/>
</dbReference>
<accession>A0A2W4VTM4</accession>
<feature type="domain" description="Response regulatory" evidence="7">
    <location>
        <begin position="9"/>
        <end position="125"/>
    </location>
</feature>
<dbReference type="SMART" id="SM00448">
    <property type="entry name" value="REC"/>
    <property type="match status" value="1"/>
</dbReference>
<dbReference type="GO" id="GO:0052621">
    <property type="term" value="F:diguanylate cyclase activity"/>
    <property type="evidence" value="ECO:0007669"/>
    <property type="project" value="TreeGrafter"/>
</dbReference>
<dbReference type="FunFam" id="3.40.50.2300:FF:000001">
    <property type="entry name" value="DNA-binding response regulator PhoB"/>
    <property type="match status" value="1"/>
</dbReference>
<evidence type="ECO:0000259" key="8">
    <source>
        <dbReference type="PROSITE" id="PS50887"/>
    </source>
</evidence>
<protein>
    <submittedName>
        <fullName evidence="9">Diguanylate cyclase response regulator</fullName>
    </submittedName>
</protein>
<dbReference type="FunFam" id="3.30.70.270:FF:000001">
    <property type="entry name" value="Diguanylate cyclase domain protein"/>
    <property type="match status" value="1"/>
</dbReference>
<dbReference type="PANTHER" id="PTHR45138">
    <property type="entry name" value="REGULATORY COMPONENTS OF SENSORY TRANSDUCTION SYSTEM"/>
    <property type="match status" value="1"/>
</dbReference>
<dbReference type="Proteomes" id="UP000249081">
    <property type="component" value="Unassembled WGS sequence"/>
</dbReference>
<dbReference type="Pfam" id="PF00072">
    <property type="entry name" value="Response_reg"/>
    <property type="match status" value="1"/>
</dbReference>
<evidence type="ECO:0000256" key="3">
    <source>
        <dbReference type="ARBA" id="ARBA00023015"/>
    </source>
</evidence>
<keyword evidence="3" id="KW-0805">Transcription regulation</keyword>
<dbReference type="AlphaFoldDB" id="A0A2W4VTM4"/>
<dbReference type="CDD" id="cd01949">
    <property type="entry name" value="GGDEF"/>
    <property type="match status" value="1"/>
</dbReference>
<proteinExistence type="predicted"/>
<evidence type="ECO:0000256" key="2">
    <source>
        <dbReference type="ARBA" id="ARBA00023012"/>
    </source>
</evidence>
<feature type="modified residue" description="4-aspartylphosphate" evidence="6">
    <location>
        <position position="58"/>
    </location>
</feature>
<dbReference type="Gene3D" id="3.40.50.2300">
    <property type="match status" value="1"/>
</dbReference>
<dbReference type="PROSITE" id="PS50887">
    <property type="entry name" value="GGDEF"/>
    <property type="match status" value="1"/>
</dbReference>
<dbReference type="InterPro" id="IPR043128">
    <property type="entry name" value="Rev_trsase/Diguanyl_cyclase"/>
</dbReference>
<dbReference type="GO" id="GO:0000160">
    <property type="term" value="P:phosphorelay signal transduction system"/>
    <property type="evidence" value="ECO:0007669"/>
    <property type="project" value="UniProtKB-KW"/>
</dbReference>
<keyword evidence="4" id="KW-0238">DNA-binding</keyword>
<comment type="caution">
    <text evidence="9">The sequence shown here is derived from an EMBL/GenBank/DDBJ whole genome shotgun (WGS) entry which is preliminary data.</text>
</comment>
<keyword evidence="2" id="KW-0902">Two-component regulatory system</keyword>
<dbReference type="InterPro" id="IPR000160">
    <property type="entry name" value="GGDEF_dom"/>
</dbReference>
<dbReference type="CDD" id="cd17574">
    <property type="entry name" value="REC_OmpR"/>
    <property type="match status" value="1"/>
</dbReference>
<dbReference type="GO" id="GO:1902201">
    <property type="term" value="P:negative regulation of bacterial-type flagellum-dependent cell motility"/>
    <property type="evidence" value="ECO:0007669"/>
    <property type="project" value="TreeGrafter"/>
</dbReference>
<evidence type="ECO:0000313" key="9">
    <source>
        <dbReference type="EMBL" id="PZO35696.1"/>
    </source>
</evidence>
<dbReference type="Gene3D" id="3.30.70.270">
    <property type="match status" value="1"/>
</dbReference>
<dbReference type="GO" id="GO:0003677">
    <property type="term" value="F:DNA binding"/>
    <property type="evidence" value="ECO:0007669"/>
    <property type="project" value="UniProtKB-KW"/>
</dbReference>
<reference evidence="10" key="1">
    <citation type="submission" date="2018-04" db="EMBL/GenBank/DDBJ databases">
        <authorList>
            <person name="Cornet L."/>
        </authorList>
    </citation>
    <scope>NUCLEOTIDE SEQUENCE [LARGE SCALE GENOMIC DNA]</scope>
</reference>
<dbReference type="InterPro" id="IPR029787">
    <property type="entry name" value="Nucleotide_cyclase"/>
</dbReference>
<dbReference type="InterPro" id="IPR011006">
    <property type="entry name" value="CheY-like_superfamily"/>
</dbReference>
<dbReference type="SUPFAM" id="SSF55073">
    <property type="entry name" value="Nucleotide cyclase"/>
    <property type="match status" value="1"/>
</dbReference>
<evidence type="ECO:0000259" key="7">
    <source>
        <dbReference type="PROSITE" id="PS50110"/>
    </source>
</evidence>
<organism evidence="9 10">
    <name type="scientific">Shackletoniella antarctica</name>
    <dbReference type="NCBI Taxonomy" id="268115"/>
    <lineage>
        <taxon>Bacteria</taxon>
        <taxon>Bacillati</taxon>
        <taxon>Cyanobacteriota</taxon>
        <taxon>Cyanophyceae</taxon>
        <taxon>Oculatellales</taxon>
        <taxon>Oculatellaceae</taxon>
        <taxon>Shackletoniella</taxon>
    </lineage>
</organism>
<gene>
    <name evidence="9" type="ORF">DCF17_18330</name>
</gene>
<dbReference type="GO" id="GO:0005886">
    <property type="term" value="C:plasma membrane"/>
    <property type="evidence" value="ECO:0007669"/>
    <property type="project" value="TreeGrafter"/>
</dbReference>
<dbReference type="Pfam" id="PF00990">
    <property type="entry name" value="GGDEF"/>
    <property type="match status" value="1"/>
</dbReference>
<dbReference type="NCBIfam" id="TIGR00254">
    <property type="entry name" value="GGDEF"/>
    <property type="match status" value="1"/>
</dbReference>
<dbReference type="InterPro" id="IPR050469">
    <property type="entry name" value="Diguanylate_Cyclase"/>
</dbReference>